<evidence type="ECO:0008006" key="3">
    <source>
        <dbReference type="Google" id="ProtNLM"/>
    </source>
</evidence>
<protein>
    <recommendedName>
        <fullName evidence="3">PilZ domain-containing protein</fullName>
    </recommendedName>
</protein>
<dbReference type="EMBL" id="QUNG01000001">
    <property type="protein sequence ID" value="REG86612.1"/>
    <property type="molecule type" value="Genomic_DNA"/>
</dbReference>
<evidence type="ECO:0000313" key="2">
    <source>
        <dbReference type="Proteomes" id="UP000256542"/>
    </source>
</evidence>
<dbReference type="RefSeq" id="WP_115895874.1">
    <property type="nucleotide sequence ID" value="NZ_QUNG01000001.1"/>
</dbReference>
<dbReference type="OrthoDB" id="6104900at2"/>
<dbReference type="AlphaFoldDB" id="A0A3E0DSW2"/>
<gene>
    <name evidence="1" type="ORF">DFP81_101177</name>
</gene>
<reference evidence="1 2" key="1">
    <citation type="submission" date="2018-08" db="EMBL/GenBank/DDBJ databases">
        <title>Genomic Encyclopedia of Type Strains, Phase III (KMG-III): the genomes of soil and plant-associated and newly described type strains.</title>
        <authorList>
            <person name="Whitman W."/>
        </authorList>
    </citation>
    <scope>NUCLEOTIDE SEQUENCE [LARGE SCALE GENOMIC DNA]</scope>
    <source>
        <strain evidence="1 2">CECT 7375</strain>
    </source>
</reference>
<sequence length="106" mass="12144">MKTLSHVRCFWSGDLYLTNGVVMPIRCTHISNQTVEVDAPLGLQGSKMVKLELNAIHEGNTARLKCLADPLMDVFNEHNKHYIKLRFHTISKQDRHFIESFVAAHE</sequence>
<keyword evidence="2" id="KW-1185">Reference proteome</keyword>
<organism evidence="1 2">
    <name type="scientific">Marinomonas pollencensis</name>
    <dbReference type="NCBI Taxonomy" id="491954"/>
    <lineage>
        <taxon>Bacteria</taxon>
        <taxon>Pseudomonadati</taxon>
        <taxon>Pseudomonadota</taxon>
        <taxon>Gammaproteobacteria</taxon>
        <taxon>Oceanospirillales</taxon>
        <taxon>Oceanospirillaceae</taxon>
        <taxon>Marinomonas</taxon>
    </lineage>
</organism>
<comment type="caution">
    <text evidence="1">The sequence shown here is derived from an EMBL/GenBank/DDBJ whole genome shotgun (WGS) entry which is preliminary data.</text>
</comment>
<proteinExistence type="predicted"/>
<name>A0A3E0DSW2_9GAMM</name>
<accession>A0A3E0DSW2</accession>
<dbReference type="Proteomes" id="UP000256542">
    <property type="component" value="Unassembled WGS sequence"/>
</dbReference>
<evidence type="ECO:0000313" key="1">
    <source>
        <dbReference type="EMBL" id="REG86612.1"/>
    </source>
</evidence>